<gene>
    <name evidence="10" type="ORF">JHD44_14945</name>
</gene>
<keyword evidence="4 8" id="KW-0812">Transmembrane</keyword>
<evidence type="ECO:0000256" key="4">
    <source>
        <dbReference type="ARBA" id="ARBA00022692"/>
    </source>
</evidence>
<keyword evidence="3" id="KW-1003">Cell membrane</keyword>
<proteinExistence type="predicted"/>
<comment type="caution">
    <text evidence="10">The sequence shown here is derived from an EMBL/GenBank/DDBJ whole genome shotgun (WGS) entry which is preliminary data.</text>
</comment>
<feature type="region of interest" description="Disordered" evidence="7">
    <location>
        <begin position="601"/>
        <end position="626"/>
    </location>
</feature>
<dbReference type="PROSITE" id="PS50850">
    <property type="entry name" value="MFS"/>
    <property type="match status" value="1"/>
</dbReference>
<dbReference type="PANTHER" id="PTHR23521:SF2">
    <property type="entry name" value="TRANSPORTER MFS SUPERFAMILY"/>
    <property type="match status" value="1"/>
</dbReference>
<feature type="transmembrane region" description="Helical" evidence="8">
    <location>
        <begin position="158"/>
        <end position="181"/>
    </location>
</feature>
<feature type="transmembrane region" description="Helical" evidence="8">
    <location>
        <begin position="230"/>
        <end position="253"/>
    </location>
</feature>
<accession>A0ABS0ZE95</accession>
<dbReference type="InterPro" id="IPR011701">
    <property type="entry name" value="MFS"/>
</dbReference>
<reference evidence="10 11" key="1">
    <citation type="submission" date="2020-12" db="EMBL/GenBank/DDBJ databases">
        <title>Comparative genome analysis of fungal antagonists Marinomonas ostreistagni 398 and M. spartinae 468.</title>
        <authorList>
            <person name="Fields J.L."/>
            <person name="Mavrodi O.V."/>
            <person name="Biber P.D."/>
            <person name="Indest K.J."/>
            <person name="Mavrodi D.V."/>
        </authorList>
    </citation>
    <scope>NUCLEOTIDE SEQUENCE [LARGE SCALE GENOMIC DNA]</scope>
    <source>
        <strain evidence="10 11">USM7</strain>
    </source>
</reference>
<dbReference type="PANTHER" id="PTHR23521">
    <property type="entry name" value="TRANSPORTER MFS SUPERFAMILY"/>
    <property type="match status" value="1"/>
</dbReference>
<dbReference type="InterPro" id="IPR047200">
    <property type="entry name" value="MFS_YcaD-like"/>
</dbReference>
<feature type="transmembrane region" description="Helical" evidence="8">
    <location>
        <begin position="73"/>
        <end position="92"/>
    </location>
</feature>
<dbReference type="Proteomes" id="UP000598488">
    <property type="component" value="Unassembled WGS sequence"/>
</dbReference>
<evidence type="ECO:0000256" key="6">
    <source>
        <dbReference type="ARBA" id="ARBA00023136"/>
    </source>
</evidence>
<feature type="transmembrane region" description="Helical" evidence="8">
    <location>
        <begin position="323"/>
        <end position="345"/>
    </location>
</feature>
<evidence type="ECO:0000256" key="2">
    <source>
        <dbReference type="ARBA" id="ARBA00022448"/>
    </source>
</evidence>
<keyword evidence="6 8" id="KW-0472">Membrane</keyword>
<feature type="transmembrane region" description="Helical" evidence="8">
    <location>
        <begin position="265"/>
        <end position="284"/>
    </location>
</feature>
<name>A0ABS0ZE95_9GAMM</name>
<evidence type="ECO:0000259" key="9">
    <source>
        <dbReference type="PROSITE" id="PS50850"/>
    </source>
</evidence>
<evidence type="ECO:0000256" key="1">
    <source>
        <dbReference type="ARBA" id="ARBA00004651"/>
    </source>
</evidence>
<dbReference type="EMBL" id="JAEMUH010000015">
    <property type="protein sequence ID" value="MBJ7551984.1"/>
    <property type="molecule type" value="Genomic_DNA"/>
</dbReference>
<feature type="transmembrane region" description="Helical" evidence="8">
    <location>
        <begin position="290"/>
        <end position="311"/>
    </location>
</feature>
<feature type="transmembrane region" description="Helical" evidence="8">
    <location>
        <begin position="351"/>
        <end position="374"/>
    </location>
</feature>
<dbReference type="SUPFAM" id="SSF103473">
    <property type="entry name" value="MFS general substrate transporter"/>
    <property type="match status" value="1"/>
</dbReference>
<sequence length="626" mass="68589">MSAMLLSLLALFVSGFFIYISHGLINVLLPLRLNYEQVNTGNIGLIMSMFSVGLLLGGIFTRRIMSRVGHIRMYTASAALAAISILVCFLWFNEWVWAIMRILMGFCIAATNIVSDGWLSERSTSETRSRILATNQIVVLLSMFLGSFVVNLSDVTHATLYIIAGLLLCGGVVPIAISKATAPQVEDTVPMPLLQLVRTSPVGATSVLVCGFILSSLFSMLSVYADSKGISGINLSLLVGAAIIGGVALQFPIGYFADRFERRKVILYTVIFSIVCTLAIPAILELDFFIPALVLISISSGIVSSLYPLGISETFDRLQQNQMSGAIGAIIIIYAAGGIIGPYIIGLIMEYIGIDFFFIALGVIQLAFALFVIYRSKMRESIPVEEQEAFVAQGAAMGWVSSELDPRTEYVDHSTLSHEVEIAVDIAQLQPQLALKMVSILARSYPEQILDFAKALANIDGIDISELYQRLLKFHPNHKHELIETIITNASGSTTEFVAQVFDEADYEDLPELTAMITNADPEHSLEIFEAAAETVVEEHPETVMDIAEAYVTTAATNLEEMRYADRLAEEGELEQTIHSVVDYISEKTPEHAEDIESVIPDTLWNKDDEAGENDADEEHKGEKSA</sequence>
<keyword evidence="5 8" id="KW-1133">Transmembrane helix</keyword>
<evidence type="ECO:0000256" key="5">
    <source>
        <dbReference type="ARBA" id="ARBA00022989"/>
    </source>
</evidence>
<feature type="transmembrane region" description="Helical" evidence="8">
    <location>
        <begin position="131"/>
        <end position="152"/>
    </location>
</feature>
<evidence type="ECO:0000313" key="10">
    <source>
        <dbReference type="EMBL" id="MBJ7551984.1"/>
    </source>
</evidence>
<protein>
    <submittedName>
        <fullName evidence="10">MFS transporter</fullName>
    </submittedName>
</protein>
<feature type="transmembrane region" description="Helical" evidence="8">
    <location>
        <begin position="39"/>
        <end position="61"/>
    </location>
</feature>
<keyword evidence="11" id="KW-1185">Reference proteome</keyword>
<dbReference type="InterPro" id="IPR020846">
    <property type="entry name" value="MFS_dom"/>
</dbReference>
<dbReference type="CDD" id="cd17477">
    <property type="entry name" value="MFS_YcaD_like"/>
    <property type="match status" value="1"/>
</dbReference>
<feature type="domain" description="Major facilitator superfamily (MFS) profile" evidence="9">
    <location>
        <begin position="7"/>
        <end position="377"/>
    </location>
</feature>
<evidence type="ECO:0000256" key="7">
    <source>
        <dbReference type="SAM" id="MobiDB-lite"/>
    </source>
</evidence>
<dbReference type="RefSeq" id="WP_199463572.1">
    <property type="nucleotide sequence ID" value="NZ_JAEMUH010000015.1"/>
</dbReference>
<keyword evidence="2" id="KW-0813">Transport</keyword>
<evidence type="ECO:0000256" key="8">
    <source>
        <dbReference type="SAM" id="Phobius"/>
    </source>
</evidence>
<organism evidence="10 11">
    <name type="scientific">Marinomonas ostreistagni</name>
    <dbReference type="NCBI Taxonomy" id="359209"/>
    <lineage>
        <taxon>Bacteria</taxon>
        <taxon>Pseudomonadati</taxon>
        <taxon>Pseudomonadota</taxon>
        <taxon>Gammaproteobacteria</taxon>
        <taxon>Oceanospirillales</taxon>
        <taxon>Oceanospirillaceae</taxon>
        <taxon>Marinomonas</taxon>
    </lineage>
</organism>
<dbReference type="InterPro" id="IPR036259">
    <property type="entry name" value="MFS_trans_sf"/>
</dbReference>
<dbReference type="Gene3D" id="1.20.1250.20">
    <property type="entry name" value="MFS general substrate transporter like domains"/>
    <property type="match status" value="2"/>
</dbReference>
<feature type="transmembrane region" description="Helical" evidence="8">
    <location>
        <begin position="98"/>
        <end position="119"/>
    </location>
</feature>
<comment type="subcellular location">
    <subcellularLocation>
        <location evidence="1">Cell membrane</location>
        <topology evidence="1">Multi-pass membrane protein</topology>
    </subcellularLocation>
</comment>
<evidence type="ECO:0000256" key="3">
    <source>
        <dbReference type="ARBA" id="ARBA00022475"/>
    </source>
</evidence>
<feature type="transmembrane region" description="Helical" evidence="8">
    <location>
        <begin position="202"/>
        <end position="224"/>
    </location>
</feature>
<evidence type="ECO:0000313" key="11">
    <source>
        <dbReference type="Proteomes" id="UP000598488"/>
    </source>
</evidence>
<dbReference type="Pfam" id="PF07690">
    <property type="entry name" value="MFS_1"/>
    <property type="match status" value="1"/>
</dbReference>